<dbReference type="InterPro" id="IPR046537">
    <property type="entry name" value="DUF6602"/>
</dbReference>
<feature type="domain" description="DUF6602" evidence="1">
    <location>
        <begin position="24"/>
        <end position="128"/>
    </location>
</feature>
<dbReference type="RefSeq" id="WP_166247784.1">
    <property type="nucleotide sequence ID" value="NZ_CP049616.1"/>
</dbReference>
<dbReference type="CDD" id="cd21411">
    <property type="entry name" value="NucC"/>
    <property type="match status" value="1"/>
</dbReference>
<dbReference type="Proteomes" id="UP000502928">
    <property type="component" value="Chromosome"/>
</dbReference>
<proteinExistence type="predicted"/>
<sequence length="277" mass="31691">MSSKVNIRKLFGGLQNQMVAQLNTNREFIGHPSSKGDSLENTWIEWLRNYLPNRYCVDKAIIIDSKGQLSHQIDLVIYDQTYTPFVFKQNGIFYIPAEGVYAVFEVKPELDKGNIEYAGEKIESVRKLFRTSTNMIDRGKLYNPRTLTKILGGILTIETSIAEMTIEKHLKNLKGLKAIDIGCAVKNKSFYVDFLKDDSVFNIGHDTVLTLEEHNDIFVKFYEARKVDSIEFSQKNNSLVTFFLQLTRYLQQSIGTVAAIDLSEYAKSINFDIDDDL</sequence>
<dbReference type="Pfam" id="PF20247">
    <property type="entry name" value="DUF6602"/>
    <property type="match status" value="1"/>
</dbReference>
<keyword evidence="3" id="KW-1185">Reference proteome</keyword>
<reference evidence="2 3" key="1">
    <citation type="submission" date="2020-02" db="EMBL/GenBank/DDBJ databases">
        <title>Complete genome of Muricauda sp. 501str8.</title>
        <authorList>
            <person name="Dong B."/>
            <person name="Zhu S."/>
            <person name="Yang J."/>
            <person name="Chen J."/>
        </authorList>
    </citation>
    <scope>NUCLEOTIDE SEQUENCE [LARGE SCALE GENOMIC DNA]</scope>
    <source>
        <strain evidence="2 3">501str8</strain>
    </source>
</reference>
<organism evidence="2 3">
    <name type="scientific">Flagellimonas oceani</name>
    <dbReference type="NCBI Taxonomy" id="2698672"/>
    <lineage>
        <taxon>Bacteria</taxon>
        <taxon>Pseudomonadati</taxon>
        <taxon>Bacteroidota</taxon>
        <taxon>Flavobacteriia</taxon>
        <taxon>Flavobacteriales</taxon>
        <taxon>Flavobacteriaceae</taxon>
        <taxon>Flagellimonas</taxon>
    </lineage>
</organism>
<dbReference type="EMBL" id="CP049616">
    <property type="protein sequence ID" value="QII44123.1"/>
    <property type="molecule type" value="Genomic_DNA"/>
</dbReference>
<accession>A0A6G7IZU4</accession>
<evidence type="ECO:0000313" key="2">
    <source>
        <dbReference type="EMBL" id="QII44123.1"/>
    </source>
</evidence>
<gene>
    <name evidence="2" type="ORF">GVT53_05360</name>
</gene>
<name>A0A6G7IZU4_9FLAO</name>
<dbReference type="AlphaFoldDB" id="A0A6G7IZU4"/>
<evidence type="ECO:0000259" key="1">
    <source>
        <dbReference type="Pfam" id="PF20247"/>
    </source>
</evidence>
<protein>
    <recommendedName>
        <fullName evidence="1">DUF6602 domain-containing protein</fullName>
    </recommendedName>
</protein>
<dbReference type="KEGG" id="mut:GVT53_05360"/>
<evidence type="ECO:0000313" key="3">
    <source>
        <dbReference type="Proteomes" id="UP000502928"/>
    </source>
</evidence>